<organism evidence="2">
    <name type="scientific">Faucicola osloensis</name>
    <name type="common">Moraxella osloensis</name>
    <dbReference type="NCBI Taxonomy" id="34062"/>
    <lineage>
        <taxon>Bacteria</taxon>
        <taxon>Pseudomonadati</taxon>
        <taxon>Pseudomonadota</taxon>
        <taxon>Gammaproteobacteria</taxon>
        <taxon>Moraxellales</taxon>
        <taxon>Moraxellaceae</taxon>
        <taxon>Faucicola</taxon>
    </lineage>
</organism>
<evidence type="ECO:0000313" key="2">
    <source>
        <dbReference type="EMBL" id="ATQ82758.1"/>
    </source>
</evidence>
<dbReference type="Pfam" id="PF09623">
    <property type="entry name" value="Cas_NE0113"/>
    <property type="match status" value="1"/>
</dbReference>
<proteinExistence type="predicted"/>
<dbReference type="AlphaFoldDB" id="A0AAD0EXX9"/>
<evidence type="ECO:0000259" key="1">
    <source>
        <dbReference type="Pfam" id="PF09623"/>
    </source>
</evidence>
<dbReference type="CDD" id="cd09741">
    <property type="entry name" value="Csx1_III-U"/>
    <property type="match status" value="1"/>
</dbReference>
<dbReference type="NCBIfam" id="TIGR02584">
    <property type="entry name" value="cas_NE0113"/>
    <property type="match status" value="1"/>
</dbReference>
<protein>
    <submittedName>
        <fullName evidence="2">TIGR02584 family CRISPR-associated protein</fullName>
    </submittedName>
</protein>
<dbReference type="EMBL" id="CP024176">
    <property type="protein sequence ID" value="ATQ82758.1"/>
    <property type="molecule type" value="Genomic_DNA"/>
</dbReference>
<gene>
    <name evidence="2" type="ORF">YHS_02325</name>
</gene>
<name>A0AAD0EXX9_FAUOS</name>
<sequence length="357" mass="40617">MNRNILFLVTGMTPQIITETVWALACDPNKTDKWIPDEIHVLSTEDGLNQIRATLFDEQVFAKLKSDYSVLSNVKFDKEYLHVISKDGIALKDLKTPADNELAANMICQKVRDFTQDDNVNLHVSIAGGRKTMGFYAGYALSLYGRSQDRMSHVLVDSDYESAIGFYYPTVSDYFVEQRFTGKRFNAKDAKIWLANIPFVRMRFSINQDDIIANKDFSTVVEMINLSLQPIQLTLDGKRKTVAIQDKTCKLTPKEFSLYLLAAQLKHKDETLYYPSKDIDGDNIGEAHQKLFNQIHGKYKTKDDVVVDEQYMRSSLTSMKKKFIKEFGKSIAEKIAIQSVDNGYSINLPLAQITLNA</sequence>
<reference evidence="2" key="1">
    <citation type="submission" date="2017-11" db="EMBL/GenBank/DDBJ databases">
        <title>Complete Genome Sequence from Moraxella oslensis YHS isolated from human skin.</title>
        <authorList>
            <person name="Lee K."/>
            <person name="Lim J.Y."/>
            <person name="Hwang I."/>
        </authorList>
    </citation>
    <scope>NUCLEOTIDE SEQUENCE</scope>
    <source>
        <strain evidence="2">YHS</strain>
    </source>
</reference>
<feature type="domain" description="CRISPR system ring nuclease SSO2081-like" evidence="1">
    <location>
        <begin position="13"/>
        <end position="222"/>
    </location>
</feature>
<dbReference type="InterPro" id="IPR013413">
    <property type="entry name" value="CRISPR-assoc_prot_NE0113"/>
</dbReference>
<dbReference type="InterPro" id="IPR019092">
    <property type="entry name" value="SSO2081-like_dom"/>
</dbReference>
<accession>A0AAD0EXX9</accession>